<dbReference type="RefSeq" id="WP_105744383.1">
    <property type="nucleotide sequence ID" value="NZ_PVBR01000021.1"/>
</dbReference>
<organism evidence="1 2">
    <name type="scientific">Phyllobacterium phragmitis</name>
    <dbReference type="NCBI Taxonomy" id="2670329"/>
    <lineage>
        <taxon>Bacteria</taxon>
        <taxon>Pseudomonadati</taxon>
        <taxon>Pseudomonadota</taxon>
        <taxon>Alphaproteobacteria</taxon>
        <taxon>Hyphomicrobiales</taxon>
        <taxon>Phyllobacteriaceae</taxon>
        <taxon>Phyllobacterium</taxon>
    </lineage>
</organism>
<dbReference type="AlphaFoldDB" id="A0A2S9ILG5"/>
<dbReference type="Proteomes" id="UP000239434">
    <property type="component" value="Unassembled WGS sequence"/>
</dbReference>
<sequence>MNFVPGKTITVAQNWTGQRKRIDRRAATVMTWFGTEKNRMETFQLWRHMAMQIIHRESYSFRLMAIVDGLIDLKSGTIKGTNRDFARFAGRCSIKTISRDITHYEDLGLFIGSRARKKKESGEFVEIRTLHLSLPRVFDPEIKLPEDTSGPA</sequence>
<proteinExistence type="predicted"/>
<comment type="caution">
    <text evidence="1">The sequence shown here is derived from an EMBL/GenBank/DDBJ whole genome shotgun (WGS) entry which is preliminary data.</text>
</comment>
<accession>A0A2S9ILG5</accession>
<dbReference type="EMBL" id="PVBR01000021">
    <property type="protein sequence ID" value="PRD41373.1"/>
    <property type="molecule type" value="Genomic_DNA"/>
</dbReference>
<evidence type="ECO:0000313" key="1">
    <source>
        <dbReference type="EMBL" id="PRD41373.1"/>
    </source>
</evidence>
<name>A0A2S9ILG5_9HYPH</name>
<evidence type="ECO:0000313" key="2">
    <source>
        <dbReference type="Proteomes" id="UP000239434"/>
    </source>
</evidence>
<keyword evidence="2" id="KW-1185">Reference proteome</keyword>
<reference evidence="1 2" key="1">
    <citation type="submission" date="2018-02" db="EMBL/GenBank/DDBJ databases">
        <title>The draft genome of Phyllobacterium sp. 1N-3.</title>
        <authorList>
            <person name="Liu L."/>
            <person name="Li L."/>
            <person name="Zhang X."/>
            <person name="Wang T."/>
            <person name="Liang L."/>
        </authorList>
    </citation>
    <scope>NUCLEOTIDE SEQUENCE [LARGE SCALE GENOMIC DNA]</scope>
    <source>
        <strain evidence="1 2">1N-3</strain>
    </source>
</reference>
<protein>
    <submittedName>
        <fullName evidence="1">Uncharacterized protein</fullName>
    </submittedName>
</protein>
<gene>
    <name evidence="1" type="ORF">C5748_22060</name>
</gene>